<dbReference type="GO" id="GO:0016746">
    <property type="term" value="F:acyltransferase activity"/>
    <property type="evidence" value="ECO:0007669"/>
    <property type="project" value="InterPro"/>
</dbReference>
<evidence type="ECO:0000313" key="1">
    <source>
        <dbReference type="EMBL" id="GAG48788.1"/>
    </source>
</evidence>
<evidence type="ECO:0008006" key="2">
    <source>
        <dbReference type="Google" id="ProtNLM"/>
    </source>
</evidence>
<accession>X0YJN4</accession>
<dbReference type="Gene3D" id="3.40.47.10">
    <property type="match status" value="1"/>
</dbReference>
<dbReference type="EMBL" id="BARS01050475">
    <property type="protein sequence ID" value="GAG48788.1"/>
    <property type="molecule type" value="Genomic_DNA"/>
</dbReference>
<protein>
    <recommendedName>
        <fullName evidence="2">Thiolase N-terminal domain-containing protein</fullName>
    </recommendedName>
</protein>
<gene>
    <name evidence="1" type="ORF">S01H1_75349</name>
</gene>
<dbReference type="InterPro" id="IPR016039">
    <property type="entry name" value="Thiolase-like"/>
</dbReference>
<name>X0YJN4_9ZZZZ</name>
<dbReference type="SUPFAM" id="SSF53901">
    <property type="entry name" value="Thiolase-like"/>
    <property type="match status" value="1"/>
</dbReference>
<reference evidence="1" key="1">
    <citation type="journal article" date="2014" name="Front. Microbiol.">
        <title>High frequency of phylogenetically diverse reductive dehalogenase-homologous genes in deep subseafloor sedimentary metagenomes.</title>
        <authorList>
            <person name="Kawai M."/>
            <person name="Futagami T."/>
            <person name="Toyoda A."/>
            <person name="Takaki Y."/>
            <person name="Nishi S."/>
            <person name="Hori S."/>
            <person name="Arai W."/>
            <person name="Tsubouchi T."/>
            <person name="Morono Y."/>
            <person name="Uchiyama I."/>
            <person name="Ito T."/>
            <person name="Fujiyama A."/>
            <person name="Inagaki F."/>
            <person name="Takami H."/>
        </authorList>
    </citation>
    <scope>NUCLEOTIDE SEQUENCE</scope>
    <source>
        <strain evidence="1">Expedition CK06-06</strain>
    </source>
</reference>
<dbReference type="AlphaFoldDB" id="X0YJN4"/>
<proteinExistence type="predicted"/>
<comment type="caution">
    <text evidence="1">The sequence shown here is derived from an EMBL/GenBank/DDBJ whole genome shotgun (WGS) entry which is preliminary data.</text>
</comment>
<feature type="non-terminal residue" evidence="1">
    <location>
        <position position="46"/>
    </location>
</feature>
<sequence length="46" mass="4916">MPRRVAIVGAGLTRTSSHRTDVTYPELVYEAVSGALEQAGLQADDI</sequence>
<organism evidence="1">
    <name type="scientific">marine sediment metagenome</name>
    <dbReference type="NCBI Taxonomy" id="412755"/>
    <lineage>
        <taxon>unclassified sequences</taxon>
        <taxon>metagenomes</taxon>
        <taxon>ecological metagenomes</taxon>
    </lineage>
</organism>